<evidence type="ECO:0000256" key="3">
    <source>
        <dbReference type="ARBA" id="ARBA00022729"/>
    </source>
</evidence>
<dbReference type="GO" id="GO:0072553">
    <property type="term" value="P:terminal button organization"/>
    <property type="evidence" value="ECO:0007669"/>
    <property type="project" value="EnsemblMetazoa"/>
</dbReference>
<dbReference type="STRING" id="7240.B4R2G8"/>
<dbReference type="HOGENOM" id="CLU_298826_0_0_1"/>
<evidence type="ECO:0000256" key="5">
    <source>
        <dbReference type="ARBA" id="ARBA00022989"/>
    </source>
</evidence>
<dbReference type="InterPro" id="IPR036179">
    <property type="entry name" value="Ig-like_dom_sf"/>
</dbReference>
<comment type="subcellular location">
    <subcellularLocation>
        <location evidence="1">Membrane</location>
        <topology evidence="1">Multi-pass membrane protein</topology>
    </subcellularLocation>
</comment>
<dbReference type="PROSITE" id="PS50835">
    <property type="entry name" value="IG_LIKE"/>
    <property type="match status" value="6"/>
</dbReference>
<keyword evidence="13" id="KW-1185">Reference proteome</keyword>
<dbReference type="GO" id="GO:0001641">
    <property type="term" value="F:group II metabotropic glutamate receptor activity"/>
    <property type="evidence" value="ECO:0007669"/>
    <property type="project" value="EnsemblMetazoa"/>
</dbReference>
<dbReference type="GO" id="GO:0008049">
    <property type="term" value="P:male courtship behavior"/>
    <property type="evidence" value="ECO:0007669"/>
    <property type="project" value="EnsemblMetazoa"/>
</dbReference>
<keyword evidence="3" id="KW-0732">Signal</keyword>
<dbReference type="EMBL" id="CM000365">
    <property type="protein sequence ID" value="EDX15219.1"/>
    <property type="molecule type" value="Genomic_DNA"/>
</dbReference>
<dbReference type="FunFam" id="2.60.40.10:FF:001033">
    <property type="entry name" value="Uncharacterized protein, isoform H"/>
    <property type="match status" value="1"/>
</dbReference>
<dbReference type="PhylomeDB" id="B4R2G8"/>
<keyword evidence="7" id="KW-1015">Disulfide bond</keyword>
<dbReference type="FunFam" id="2.60.40.10:FF:000775">
    <property type="entry name" value="Uncharacterized protein, isoform F"/>
    <property type="match status" value="1"/>
</dbReference>
<dbReference type="FunFam" id="2.60.40.10:FF:000097">
    <property type="entry name" value="Bent, isoform F"/>
    <property type="match status" value="4"/>
</dbReference>
<organism evidence="12 13">
    <name type="scientific">Drosophila simulans</name>
    <name type="common">Fruit fly</name>
    <dbReference type="NCBI Taxonomy" id="7240"/>
    <lineage>
        <taxon>Eukaryota</taxon>
        <taxon>Metazoa</taxon>
        <taxon>Ecdysozoa</taxon>
        <taxon>Arthropoda</taxon>
        <taxon>Hexapoda</taxon>
        <taxon>Insecta</taxon>
        <taxon>Pterygota</taxon>
        <taxon>Neoptera</taxon>
        <taxon>Endopterygota</taxon>
        <taxon>Diptera</taxon>
        <taxon>Brachycera</taxon>
        <taxon>Muscomorpha</taxon>
        <taxon>Ephydroidea</taxon>
        <taxon>Drosophilidae</taxon>
        <taxon>Drosophila</taxon>
        <taxon>Sophophora</taxon>
    </lineage>
</organism>
<dbReference type="InterPro" id="IPR003599">
    <property type="entry name" value="Ig_sub"/>
</dbReference>
<proteinExistence type="predicted"/>
<dbReference type="AlphaFoldDB" id="B4R2G8"/>
<feature type="domain" description="Ig-like" evidence="11">
    <location>
        <begin position="425"/>
        <end position="513"/>
    </location>
</feature>
<dbReference type="PANTHER" id="PTHR12231:SF253">
    <property type="entry name" value="DPR-INTERACTING PROTEIN ETA, ISOFORM B-RELATED"/>
    <property type="match status" value="1"/>
</dbReference>
<dbReference type="InterPro" id="IPR003598">
    <property type="entry name" value="Ig_sub2"/>
</dbReference>
<dbReference type="SMART" id="SM00408">
    <property type="entry name" value="IGc2"/>
    <property type="match status" value="5"/>
</dbReference>
<evidence type="ECO:0000259" key="10">
    <source>
        <dbReference type="PROSITE" id="PS50259"/>
    </source>
</evidence>
<dbReference type="CDD" id="cd00096">
    <property type="entry name" value="Ig"/>
    <property type="match status" value="2"/>
</dbReference>
<feature type="compositionally biased region" description="Basic and acidic residues" evidence="9">
    <location>
        <begin position="621"/>
        <end position="655"/>
    </location>
</feature>
<protein>
    <submittedName>
        <fullName evidence="12">GD24415</fullName>
    </submittedName>
</protein>
<dbReference type="GO" id="GO:0051966">
    <property type="term" value="P:regulation of synaptic transmission, glutamatergic"/>
    <property type="evidence" value="ECO:0007669"/>
    <property type="project" value="EnsemblMetazoa"/>
</dbReference>
<dbReference type="GO" id="GO:0043005">
    <property type="term" value="C:neuron projection"/>
    <property type="evidence" value="ECO:0007669"/>
    <property type="project" value="TreeGrafter"/>
</dbReference>
<evidence type="ECO:0000256" key="1">
    <source>
        <dbReference type="ARBA" id="ARBA00004141"/>
    </source>
</evidence>
<evidence type="ECO:0000313" key="12">
    <source>
        <dbReference type="EMBL" id="EDX15219.1"/>
    </source>
</evidence>
<feature type="region of interest" description="Disordered" evidence="9">
    <location>
        <begin position="621"/>
        <end position="856"/>
    </location>
</feature>
<dbReference type="GO" id="GO:0045121">
    <property type="term" value="C:membrane raft"/>
    <property type="evidence" value="ECO:0007669"/>
    <property type="project" value="EnsemblMetazoa"/>
</dbReference>
<dbReference type="InterPro" id="IPR013783">
    <property type="entry name" value="Ig-like_fold"/>
</dbReference>
<dbReference type="GO" id="GO:0005886">
    <property type="term" value="C:plasma membrane"/>
    <property type="evidence" value="ECO:0007669"/>
    <property type="project" value="EnsemblMetazoa"/>
</dbReference>
<dbReference type="GO" id="GO:0007528">
    <property type="term" value="P:neuromuscular junction development"/>
    <property type="evidence" value="ECO:0007669"/>
    <property type="project" value="EnsemblMetazoa"/>
</dbReference>
<dbReference type="OrthoDB" id="425344at2759"/>
<feature type="compositionally biased region" description="Basic and acidic residues" evidence="9">
    <location>
        <begin position="682"/>
        <end position="700"/>
    </location>
</feature>
<feature type="domain" description="G-protein coupled receptors family 3 profile" evidence="10">
    <location>
        <begin position="875"/>
        <end position="919"/>
    </location>
</feature>
<feature type="domain" description="Ig-like" evidence="11">
    <location>
        <begin position="119"/>
        <end position="209"/>
    </location>
</feature>
<dbReference type="GO" id="GO:0015485">
    <property type="term" value="F:cholesterol binding"/>
    <property type="evidence" value="ECO:0007669"/>
    <property type="project" value="EnsemblMetazoa"/>
</dbReference>
<dbReference type="PROSITE" id="PS50259">
    <property type="entry name" value="G_PROTEIN_RECEP_F3_4"/>
    <property type="match status" value="1"/>
</dbReference>
<feature type="compositionally biased region" description="Basic and acidic residues" evidence="9">
    <location>
        <begin position="773"/>
        <end position="813"/>
    </location>
</feature>
<dbReference type="PANTHER" id="PTHR12231">
    <property type="entry name" value="CTX-RELATED TYPE I TRANSMEMBRANE PROTEIN"/>
    <property type="match status" value="1"/>
</dbReference>
<dbReference type="InterPro" id="IPR017978">
    <property type="entry name" value="GPCR_3_C"/>
</dbReference>
<feature type="domain" description="Ig-like" evidence="11">
    <location>
        <begin position="9"/>
        <end position="102"/>
    </location>
</feature>
<feature type="compositionally biased region" description="Polar residues" evidence="9">
    <location>
        <begin position="956"/>
        <end position="972"/>
    </location>
</feature>
<evidence type="ECO:0000256" key="9">
    <source>
        <dbReference type="SAM" id="MobiDB-lite"/>
    </source>
</evidence>
<dbReference type="Proteomes" id="UP000000304">
    <property type="component" value="Chromosome 4"/>
</dbReference>
<keyword evidence="2" id="KW-0812">Transmembrane</keyword>
<feature type="domain" description="Ig-like" evidence="11">
    <location>
        <begin position="531"/>
        <end position="620"/>
    </location>
</feature>
<feature type="domain" description="Ig-like" evidence="11">
    <location>
        <begin position="223"/>
        <end position="316"/>
    </location>
</feature>
<dbReference type="Gene3D" id="2.60.40.10">
    <property type="entry name" value="Immunoglobulins"/>
    <property type="match status" value="6"/>
</dbReference>
<dbReference type="GO" id="GO:0007612">
    <property type="term" value="P:learning"/>
    <property type="evidence" value="ECO:0007669"/>
    <property type="project" value="EnsemblMetazoa"/>
</dbReference>
<evidence type="ECO:0000256" key="6">
    <source>
        <dbReference type="ARBA" id="ARBA00023136"/>
    </source>
</evidence>
<evidence type="ECO:0000256" key="2">
    <source>
        <dbReference type="ARBA" id="ARBA00022692"/>
    </source>
</evidence>
<sequence length="1005" mass="112279">MGVAEDFAPSFVKKPQLHQEDDGNRLIFECQLLSSPKPDIEWFRSDNKVVEDVRTKFKIQPVGENKYTVVLELDDVVETDAGLYKVKAKNKSGEVSASINLNFSPADEPKEKQIDGFAPTFAKKPAIRQEEDGKRLLFECRVNADPIPAIIWFHNGAAVKESERHKITVDKDVHSYFATLEILNVTVEDAGKYKVNAKNELGESNATISLNFDSASDANGFAPSFIEKPRIIPNESGTLITMKCKCKAKPEPTVTWYRGQDLVEKSKKIKINTTVIAEDTYELTLEIKDPGATDGGTYRCNVKNEYGESNANLNLNIEAEPEPEGEGPTFIEKPRIVSENNGKLVIMECKVKADPKPDVIWFRNGEVIKESNKIKTFIEQRGDQYYIKLELLDPQLEDSGLYKCNIKNTLGELNANLTLNIEIVPVIKDKPKIIKIIKKRTVVIECTVASKFEPKCTWYKETSSVKESKRHVYLVEQTKEGEFAVKLEINDVEESDKGAYKLVASNEKGEAVSQIVNLVDIPEEERKPCKPEISRKLADQKVAESKTFELIVSLSQSDRKCKVEWYKGSTVIRETKDITTTFDGTTARLTFSSARTEHTSNYKVIVTNEVGKDESSCKITVEKGGKKKEEKPKEKEKTKNEKEVEQKEMEEDKNPSDQSVAQTEGRINVEQINKGDPEEELTEKKEILDKKDAQEVKESSVELQDSAGHEAPEPKKAKSDSKLDQSHQKNSDKMHKPGQSESESKTNKNESTAEPIKTNKQDSGEQQATEQIGLKKVDRKASIVSVKEEISSDVRRKSTIKAKEEITVDDKKASSRRSSLAVEESNTESRRSSIIDKKPLEQVDNRPIDANKNPQPLKEEIPRLKPAEKRRTSKVQTTTLCISISLSASVALVCLYSPKVYILVFHPDKNVRKLTMNSTVYRRSAAAVAQGAPTSSGYSRTHAPGTSAPTGVAVGTNASSSTLPTQNSPHLDEASAQTNVVHKSNGEFLPEVGERFEPICHRVNK</sequence>
<evidence type="ECO:0000259" key="11">
    <source>
        <dbReference type="PROSITE" id="PS50835"/>
    </source>
</evidence>
<dbReference type="GO" id="GO:0007616">
    <property type="term" value="P:long-term memory"/>
    <property type="evidence" value="ECO:0007669"/>
    <property type="project" value="EnsemblMetazoa"/>
</dbReference>
<dbReference type="Pfam" id="PF07679">
    <property type="entry name" value="I-set"/>
    <property type="match status" value="6"/>
</dbReference>
<dbReference type="Bgee" id="FBgn0269612">
    <property type="expression patterns" value="Expressed in embryo and 1 other cell type or tissue"/>
</dbReference>
<reference evidence="12 13" key="1">
    <citation type="journal article" date="2007" name="Nature">
        <title>Evolution of genes and genomes on the Drosophila phylogeny.</title>
        <authorList>
            <consortium name="Drosophila 12 Genomes Consortium"/>
            <person name="Clark A.G."/>
            <person name="Eisen M.B."/>
            <person name="Smith D.R."/>
            <person name="Bergman C.M."/>
            <person name="Oliver B."/>
            <person name="Markow T.A."/>
            <person name="Kaufman T.C."/>
            <person name="Kellis M."/>
            <person name="Gelbart W."/>
            <person name="Iyer V.N."/>
            <person name="Pollard D.A."/>
            <person name="Sackton T.B."/>
            <person name="Larracuente A.M."/>
            <person name="Singh N.D."/>
            <person name="Abad J.P."/>
            <person name="Abt D.N."/>
            <person name="Adryan B."/>
            <person name="Aguade M."/>
            <person name="Akashi H."/>
            <person name="Anderson W.W."/>
            <person name="Aquadro C.F."/>
            <person name="Ardell D.H."/>
            <person name="Arguello R."/>
            <person name="Artieri C.G."/>
            <person name="Barbash D.A."/>
            <person name="Barker D."/>
            <person name="Barsanti P."/>
            <person name="Batterham P."/>
            <person name="Batzoglou S."/>
            <person name="Begun D."/>
            <person name="Bhutkar A."/>
            <person name="Blanco E."/>
            <person name="Bosak S.A."/>
            <person name="Bradley R.K."/>
            <person name="Brand A.D."/>
            <person name="Brent M.R."/>
            <person name="Brooks A.N."/>
            <person name="Brown R.H."/>
            <person name="Butlin R.K."/>
            <person name="Caggese C."/>
            <person name="Calvi B.R."/>
            <person name="Bernardo de Carvalho A."/>
            <person name="Caspi A."/>
            <person name="Castrezana S."/>
            <person name="Celniker S.E."/>
            <person name="Chang J.L."/>
            <person name="Chapple C."/>
            <person name="Chatterji S."/>
            <person name="Chinwalla A."/>
            <person name="Civetta A."/>
            <person name="Clifton S.W."/>
            <person name="Comeron J.M."/>
            <person name="Costello J.C."/>
            <person name="Coyne J.A."/>
            <person name="Daub J."/>
            <person name="David R.G."/>
            <person name="Delcher A.L."/>
            <person name="Delehaunty K."/>
            <person name="Do C.B."/>
            <person name="Ebling H."/>
            <person name="Edwards K."/>
            <person name="Eickbush T."/>
            <person name="Evans J.D."/>
            <person name="Filipski A."/>
            <person name="Findeiss S."/>
            <person name="Freyhult E."/>
            <person name="Fulton L."/>
            <person name="Fulton R."/>
            <person name="Garcia A.C."/>
            <person name="Gardiner A."/>
            <person name="Garfield D.A."/>
            <person name="Garvin B.E."/>
            <person name="Gibson G."/>
            <person name="Gilbert D."/>
            <person name="Gnerre S."/>
            <person name="Godfrey J."/>
            <person name="Good R."/>
            <person name="Gotea V."/>
            <person name="Gravely B."/>
            <person name="Greenberg A.J."/>
            <person name="Griffiths-Jones S."/>
            <person name="Gross S."/>
            <person name="Guigo R."/>
            <person name="Gustafson E.A."/>
            <person name="Haerty W."/>
            <person name="Hahn M.W."/>
            <person name="Halligan D.L."/>
            <person name="Halpern A.L."/>
            <person name="Halter G.M."/>
            <person name="Han M.V."/>
            <person name="Heger A."/>
            <person name="Hillier L."/>
            <person name="Hinrichs A.S."/>
            <person name="Holmes I."/>
            <person name="Hoskins R.A."/>
            <person name="Hubisz M.J."/>
            <person name="Hultmark D."/>
            <person name="Huntley M.A."/>
            <person name="Jaffe D.B."/>
            <person name="Jagadeeshan S."/>
            <person name="Jeck W.R."/>
            <person name="Johnson J."/>
            <person name="Jones C.D."/>
            <person name="Jordan W.C."/>
            <person name="Karpen G.H."/>
            <person name="Kataoka E."/>
            <person name="Keightley P.D."/>
            <person name="Kheradpour P."/>
            <person name="Kirkness E.F."/>
            <person name="Koerich L.B."/>
            <person name="Kristiansen K."/>
            <person name="Kudrna D."/>
            <person name="Kulathinal R.J."/>
            <person name="Kumar S."/>
            <person name="Kwok R."/>
            <person name="Lander E."/>
            <person name="Langley C.H."/>
            <person name="Lapoint R."/>
            <person name="Lazzaro B.P."/>
            <person name="Lee S.J."/>
            <person name="Levesque L."/>
            <person name="Li R."/>
            <person name="Lin C.F."/>
            <person name="Lin M.F."/>
            <person name="Lindblad-Toh K."/>
            <person name="Llopart A."/>
            <person name="Long M."/>
            <person name="Low L."/>
            <person name="Lozovsky E."/>
            <person name="Lu J."/>
            <person name="Luo M."/>
            <person name="Machado C.A."/>
            <person name="Makalowski W."/>
            <person name="Marzo M."/>
            <person name="Matsuda M."/>
            <person name="Matzkin L."/>
            <person name="McAllister B."/>
            <person name="McBride C.S."/>
            <person name="McKernan B."/>
            <person name="McKernan K."/>
            <person name="Mendez-Lago M."/>
            <person name="Minx P."/>
            <person name="Mollenhauer M.U."/>
            <person name="Montooth K."/>
            <person name="Mount S.M."/>
            <person name="Mu X."/>
            <person name="Myers E."/>
            <person name="Negre B."/>
            <person name="Newfeld S."/>
            <person name="Nielsen R."/>
            <person name="Noor M.A."/>
            <person name="O'Grady P."/>
            <person name="Pachter L."/>
            <person name="Papaceit M."/>
            <person name="Parisi M.J."/>
            <person name="Parisi M."/>
            <person name="Parts L."/>
            <person name="Pedersen J.S."/>
            <person name="Pesole G."/>
            <person name="Phillippy A.M."/>
            <person name="Ponting C.P."/>
            <person name="Pop M."/>
            <person name="Porcelli D."/>
            <person name="Powell J.R."/>
            <person name="Prohaska S."/>
            <person name="Pruitt K."/>
            <person name="Puig M."/>
            <person name="Quesneville H."/>
            <person name="Ram K.R."/>
            <person name="Rand D."/>
            <person name="Rasmussen M.D."/>
            <person name="Reed L.K."/>
            <person name="Reenan R."/>
            <person name="Reily A."/>
            <person name="Remington K.A."/>
            <person name="Rieger T.T."/>
            <person name="Ritchie M.G."/>
            <person name="Robin C."/>
            <person name="Rogers Y.H."/>
            <person name="Rohde C."/>
            <person name="Rozas J."/>
            <person name="Rubenfield M.J."/>
            <person name="Ruiz A."/>
            <person name="Russo S."/>
            <person name="Salzberg S.L."/>
            <person name="Sanchez-Gracia A."/>
            <person name="Saranga D.J."/>
            <person name="Sato H."/>
            <person name="Schaeffer S.W."/>
            <person name="Schatz M.C."/>
            <person name="Schlenke T."/>
            <person name="Schwartz R."/>
            <person name="Segarra C."/>
            <person name="Singh R.S."/>
            <person name="Sirot L."/>
            <person name="Sirota M."/>
            <person name="Sisneros N.B."/>
            <person name="Smith C.D."/>
            <person name="Smith T.F."/>
            <person name="Spieth J."/>
            <person name="Stage D.E."/>
            <person name="Stark A."/>
            <person name="Stephan W."/>
            <person name="Strausberg R.L."/>
            <person name="Strempel S."/>
            <person name="Sturgill D."/>
            <person name="Sutton G."/>
            <person name="Sutton G.G."/>
            <person name="Tao W."/>
            <person name="Teichmann S."/>
            <person name="Tobari Y.N."/>
            <person name="Tomimura Y."/>
            <person name="Tsolas J.M."/>
            <person name="Valente V.L."/>
            <person name="Venter E."/>
            <person name="Venter J.C."/>
            <person name="Vicario S."/>
            <person name="Vieira F.G."/>
            <person name="Vilella A.J."/>
            <person name="Villasante A."/>
            <person name="Walenz B."/>
            <person name="Wang J."/>
            <person name="Wasserman M."/>
            <person name="Watts T."/>
            <person name="Wilson D."/>
            <person name="Wilson R.K."/>
            <person name="Wing R.A."/>
            <person name="Wolfner M.F."/>
            <person name="Wong A."/>
            <person name="Wong G.K."/>
            <person name="Wu C.I."/>
            <person name="Wu G."/>
            <person name="Yamamoto D."/>
            <person name="Yang H.P."/>
            <person name="Yang S.P."/>
            <person name="Yorke J.A."/>
            <person name="Yoshida K."/>
            <person name="Zdobnov E."/>
            <person name="Zhang P."/>
            <person name="Zhang Y."/>
            <person name="Zimin A.V."/>
            <person name="Baldwin J."/>
            <person name="Abdouelleil A."/>
            <person name="Abdulkadir J."/>
            <person name="Abebe A."/>
            <person name="Abera B."/>
            <person name="Abreu J."/>
            <person name="Acer S.C."/>
            <person name="Aftuck L."/>
            <person name="Alexander A."/>
            <person name="An P."/>
            <person name="Anderson E."/>
            <person name="Anderson S."/>
            <person name="Arachi H."/>
            <person name="Azer M."/>
            <person name="Bachantsang P."/>
            <person name="Barry A."/>
            <person name="Bayul T."/>
            <person name="Berlin A."/>
            <person name="Bessette D."/>
            <person name="Bloom T."/>
            <person name="Blye J."/>
            <person name="Boguslavskiy L."/>
            <person name="Bonnet C."/>
            <person name="Boukhgalter B."/>
            <person name="Bourzgui I."/>
            <person name="Brown A."/>
            <person name="Cahill P."/>
            <person name="Channer S."/>
            <person name="Cheshatsang Y."/>
            <person name="Chuda L."/>
            <person name="Citroen M."/>
            <person name="Collymore A."/>
            <person name="Cooke P."/>
            <person name="Costello M."/>
            <person name="D'Aco K."/>
            <person name="Daza R."/>
            <person name="De Haan G."/>
            <person name="DeGray S."/>
            <person name="DeMaso C."/>
            <person name="Dhargay N."/>
            <person name="Dooley K."/>
            <person name="Dooley E."/>
            <person name="Doricent M."/>
            <person name="Dorje P."/>
            <person name="Dorjee K."/>
            <person name="Dupes A."/>
            <person name="Elong R."/>
            <person name="Falk J."/>
            <person name="Farina A."/>
            <person name="Faro S."/>
            <person name="Ferguson D."/>
            <person name="Fisher S."/>
            <person name="Foley C.D."/>
            <person name="Franke A."/>
            <person name="Friedrich D."/>
            <person name="Gadbois L."/>
            <person name="Gearin G."/>
            <person name="Gearin C.R."/>
            <person name="Giannoukos G."/>
            <person name="Goode T."/>
            <person name="Graham J."/>
            <person name="Grandbois E."/>
            <person name="Grewal S."/>
            <person name="Gyaltsen K."/>
            <person name="Hafez N."/>
            <person name="Hagos B."/>
            <person name="Hall J."/>
            <person name="Henson C."/>
            <person name="Hollinger A."/>
            <person name="Honan T."/>
            <person name="Huard M.D."/>
            <person name="Hughes L."/>
            <person name="Hurhula B."/>
            <person name="Husby M.E."/>
            <person name="Kamat A."/>
            <person name="Kanga B."/>
            <person name="Kashin S."/>
            <person name="Khazanovich D."/>
            <person name="Kisner P."/>
            <person name="Lance K."/>
            <person name="Lara M."/>
            <person name="Lee W."/>
            <person name="Lennon N."/>
            <person name="Letendre F."/>
            <person name="LeVine R."/>
            <person name="Lipovsky A."/>
            <person name="Liu X."/>
            <person name="Liu J."/>
            <person name="Liu S."/>
            <person name="Lokyitsang T."/>
            <person name="Lokyitsang Y."/>
            <person name="Lubonja R."/>
            <person name="Lui A."/>
            <person name="MacDonald P."/>
            <person name="Magnisalis V."/>
            <person name="Maru K."/>
            <person name="Matthews C."/>
            <person name="McCusker W."/>
            <person name="McDonough S."/>
            <person name="Mehta T."/>
            <person name="Meldrim J."/>
            <person name="Meneus L."/>
            <person name="Mihai O."/>
            <person name="Mihalev A."/>
            <person name="Mihova T."/>
            <person name="Mittelman R."/>
            <person name="Mlenga V."/>
            <person name="Montmayeur A."/>
            <person name="Mulrain L."/>
            <person name="Navidi A."/>
            <person name="Naylor J."/>
            <person name="Negash T."/>
            <person name="Nguyen T."/>
            <person name="Nguyen N."/>
            <person name="Nicol R."/>
            <person name="Norbu C."/>
            <person name="Norbu N."/>
            <person name="Novod N."/>
            <person name="O'Neill B."/>
            <person name="Osman S."/>
            <person name="Markiewicz E."/>
            <person name="Oyono O.L."/>
            <person name="Patti C."/>
            <person name="Phunkhang P."/>
            <person name="Pierre F."/>
            <person name="Priest M."/>
            <person name="Raghuraman S."/>
            <person name="Rege F."/>
            <person name="Reyes R."/>
            <person name="Rise C."/>
            <person name="Rogov P."/>
            <person name="Ross K."/>
            <person name="Ryan E."/>
            <person name="Settipalli S."/>
            <person name="Shea T."/>
            <person name="Sherpa N."/>
            <person name="Shi L."/>
            <person name="Shih D."/>
            <person name="Sparrow T."/>
            <person name="Spaulding J."/>
            <person name="Stalker J."/>
            <person name="Stange-Thomann N."/>
            <person name="Stavropoulos S."/>
            <person name="Stone C."/>
            <person name="Strader C."/>
            <person name="Tesfaye S."/>
            <person name="Thomson T."/>
            <person name="Thoulutsang Y."/>
            <person name="Thoulutsang D."/>
            <person name="Topham K."/>
            <person name="Topping I."/>
            <person name="Tsamla T."/>
            <person name="Vassiliev H."/>
            <person name="Vo A."/>
            <person name="Wangchuk T."/>
            <person name="Wangdi T."/>
            <person name="Weiand M."/>
            <person name="Wilkinson J."/>
            <person name="Wilson A."/>
            <person name="Yadav S."/>
            <person name="Young G."/>
            <person name="Yu Q."/>
            <person name="Zembek L."/>
            <person name="Zhong D."/>
            <person name="Zimmer A."/>
            <person name="Zwirko Z."/>
            <person name="Jaffe D.B."/>
            <person name="Alvarez P."/>
            <person name="Brockman W."/>
            <person name="Butler J."/>
            <person name="Chin C."/>
            <person name="Gnerre S."/>
            <person name="Grabherr M."/>
            <person name="Kleber M."/>
            <person name="Mauceli E."/>
            <person name="MacCallum I."/>
        </authorList>
    </citation>
    <scope>NUCLEOTIDE SEQUENCE [LARGE SCALE GENOMIC DNA]</scope>
    <source>
        <strain evidence="13">white501</strain>
    </source>
</reference>
<gene>
    <name evidence="12" type="primary">Dsim\GD24415</name>
    <name evidence="12" type="ORF">Dsim_GD24415</name>
</gene>
<keyword evidence="8" id="KW-0393">Immunoglobulin domain</keyword>
<dbReference type="GO" id="GO:0016595">
    <property type="term" value="F:glutamate binding"/>
    <property type="evidence" value="ECO:0007669"/>
    <property type="project" value="EnsemblMetazoa"/>
</dbReference>
<dbReference type="SMART" id="SM00409">
    <property type="entry name" value="IG"/>
    <property type="match status" value="6"/>
</dbReference>
<dbReference type="OMA" id="DARPKQF"/>
<evidence type="ECO:0000256" key="4">
    <source>
        <dbReference type="ARBA" id="ARBA00022737"/>
    </source>
</evidence>
<name>B4R2G8_DROSI</name>
<evidence type="ECO:0000256" key="7">
    <source>
        <dbReference type="ARBA" id="ARBA00023157"/>
    </source>
</evidence>
<feature type="compositionally biased region" description="Basic and acidic residues" evidence="9">
    <location>
        <begin position="827"/>
        <end position="849"/>
    </location>
</feature>
<dbReference type="GO" id="GO:0007614">
    <property type="term" value="P:short-term memory"/>
    <property type="evidence" value="ECO:0007669"/>
    <property type="project" value="EnsemblMetazoa"/>
</dbReference>
<evidence type="ECO:0000313" key="13">
    <source>
        <dbReference type="Proteomes" id="UP000000304"/>
    </source>
</evidence>
<feature type="compositionally biased region" description="Basic and acidic residues" evidence="9">
    <location>
        <begin position="707"/>
        <end position="735"/>
    </location>
</feature>
<keyword evidence="4" id="KW-0677">Repeat</keyword>
<evidence type="ECO:0000256" key="8">
    <source>
        <dbReference type="ARBA" id="ARBA00023319"/>
    </source>
</evidence>
<dbReference type="InterPro" id="IPR051170">
    <property type="entry name" value="Neural/epithelial_adhesion"/>
</dbReference>
<keyword evidence="5" id="KW-1133">Transmembrane helix</keyword>
<dbReference type="InterPro" id="IPR007110">
    <property type="entry name" value="Ig-like_dom"/>
</dbReference>
<keyword evidence="6" id="KW-0472">Membrane</keyword>
<feature type="domain" description="Ig-like" evidence="11">
    <location>
        <begin position="328"/>
        <end position="420"/>
    </location>
</feature>
<dbReference type="SUPFAM" id="SSF48726">
    <property type="entry name" value="Immunoglobulin"/>
    <property type="match status" value="6"/>
</dbReference>
<accession>B4R2G8</accession>
<dbReference type="InterPro" id="IPR013098">
    <property type="entry name" value="Ig_I-set"/>
</dbReference>
<feature type="region of interest" description="Disordered" evidence="9">
    <location>
        <begin position="929"/>
        <end position="972"/>
    </location>
</feature>